<organism evidence="1 2">
    <name type="scientific">Paraburkholderia unamae</name>
    <dbReference type="NCBI Taxonomy" id="219649"/>
    <lineage>
        <taxon>Bacteria</taxon>
        <taxon>Pseudomonadati</taxon>
        <taxon>Pseudomonadota</taxon>
        <taxon>Betaproteobacteria</taxon>
        <taxon>Burkholderiales</taxon>
        <taxon>Burkholderiaceae</taxon>
        <taxon>Paraburkholderia</taxon>
    </lineage>
</organism>
<evidence type="ECO:0008006" key="3">
    <source>
        <dbReference type="Google" id="ProtNLM"/>
    </source>
</evidence>
<comment type="caution">
    <text evidence="1">The sequence shown here is derived from an EMBL/GenBank/DDBJ whole genome shotgun (WGS) entry which is preliminary data.</text>
</comment>
<reference evidence="1 2" key="1">
    <citation type="submission" date="2018-05" db="EMBL/GenBank/DDBJ databases">
        <title>Genomic Encyclopedia of Type Strains, Phase IV (KMG-V): Genome sequencing to study the core and pangenomes of soil and plant-associated prokaryotes.</title>
        <authorList>
            <person name="Whitman W."/>
        </authorList>
    </citation>
    <scope>NUCLEOTIDE SEQUENCE [LARGE SCALE GENOMIC DNA]</scope>
    <source>
        <strain evidence="1 2">SCZa-39</strain>
    </source>
</reference>
<accession>A0ABX5KKQ0</accession>
<dbReference type="RefSeq" id="WP_133254550.1">
    <property type="nucleotide sequence ID" value="NZ_QEOB01000012.1"/>
</dbReference>
<sequence length="158" mass="16857">MPVQFLYDAKGYLTGVVDSPFIHDNSTLIEPTMTPGVTPQFIDGAWVGAGGYYSLLTPMQFYLAFTTSERMLLKALATSGVPVGSALVNPVPTVEIPPDSIIAEFWNTYQMAVSAKASIDPNLPSIQEALAYLANPTAPTPAVIAADRIQPILQGEAQ</sequence>
<proteinExistence type="predicted"/>
<name>A0ABX5KKQ0_9BURK</name>
<protein>
    <recommendedName>
        <fullName evidence="3">YD repeat-containing protein</fullName>
    </recommendedName>
</protein>
<dbReference type="Proteomes" id="UP000245712">
    <property type="component" value="Unassembled WGS sequence"/>
</dbReference>
<evidence type="ECO:0000313" key="1">
    <source>
        <dbReference type="EMBL" id="PVX80066.1"/>
    </source>
</evidence>
<dbReference type="EMBL" id="QEOB01000012">
    <property type="protein sequence ID" value="PVX80066.1"/>
    <property type="molecule type" value="Genomic_DNA"/>
</dbReference>
<keyword evidence="2" id="KW-1185">Reference proteome</keyword>
<evidence type="ECO:0000313" key="2">
    <source>
        <dbReference type="Proteomes" id="UP000245712"/>
    </source>
</evidence>
<gene>
    <name evidence="1" type="ORF">C7402_112253</name>
</gene>